<organism evidence="8 9">
    <name type="scientific">Hydra vulgaris</name>
    <name type="common">Hydra</name>
    <name type="synonym">Hydra attenuata</name>
    <dbReference type="NCBI Taxonomy" id="6087"/>
    <lineage>
        <taxon>Eukaryota</taxon>
        <taxon>Metazoa</taxon>
        <taxon>Cnidaria</taxon>
        <taxon>Hydrozoa</taxon>
        <taxon>Hydroidolina</taxon>
        <taxon>Anthoathecata</taxon>
        <taxon>Aplanulata</taxon>
        <taxon>Hydridae</taxon>
        <taxon>Hydra</taxon>
    </lineage>
</organism>
<feature type="transmembrane region" description="Helical" evidence="6">
    <location>
        <begin position="325"/>
        <end position="344"/>
    </location>
</feature>
<evidence type="ECO:0000256" key="1">
    <source>
        <dbReference type="ARBA" id="ARBA00022723"/>
    </source>
</evidence>
<gene>
    <name evidence="9" type="primary">LOC136083898</name>
</gene>
<feature type="transmembrane region" description="Helical" evidence="6">
    <location>
        <begin position="223"/>
        <end position="241"/>
    </location>
</feature>
<feature type="transmembrane region" description="Helical" evidence="6">
    <location>
        <begin position="402"/>
        <end position="420"/>
    </location>
</feature>
<feature type="transmembrane region" description="Helical" evidence="6">
    <location>
        <begin position="455"/>
        <end position="473"/>
    </location>
</feature>
<protein>
    <submittedName>
        <fullName evidence="9">Uncharacterized protein LOC136083898</fullName>
    </submittedName>
</protein>
<dbReference type="InterPro" id="IPR013083">
    <property type="entry name" value="Znf_RING/FYVE/PHD"/>
</dbReference>
<feature type="transmembrane region" description="Helical" evidence="6">
    <location>
        <begin position="378"/>
        <end position="396"/>
    </location>
</feature>
<keyword evidence="8" id="KW-1185">Reference proteome</keyword>
<dbReference type="Gene3D" id="3.30.40.10">
    <property type="entry name" value="Zinc/RING finger domain, C3HC4 (zinc finger)"/>
    <property type="match status" value="1"/>
</dbReference>
<dbReference type="PANTHER" id="PTHR10131:SF94">
    <property type="entry name" value="TNF RECEPTOR-ASSOCIATED FACTOR 4"/>
    <property type="match status" value="1"/>
</dbReference>
<evidence type="ECO:0000256" key="5">
    <source>
        <dbReference type="SAM" id="Coils"/>
    </source>
</evidence>
<feature type="transmembrane region" description="Helical" evidence="6">
    <location>
        <begin position="247"/>
        <end position="264"/>
    </location>
</feature>
<proteinExistence type="predicted"/>
<keyword evidence="6" id="KW-0472">Membrane</keyword>
<dbReference type="InterPro" id="IPR001293">
    <property type="entry name" value="Znf_TRAF"/>
</dbReference>
<feature type="transmembrane region" description="Helical" evidence="6">
    <location>
        <begin position="482"/>
        <end position="502"/>
    </location>
</feature>
<keyword evidence="5" id="KW-0175">Coiled coil</keyword>
<dbReference type="Proteomes" id="UP001652625">
    <property type="component" value="Chromosome 08"/>
</dbReference>
<keyword evidence="6" id="KW-0812">Transmembrane</keyword>
<evidence type="ECO:0000259" key="7">
    <source>
        <dbReference type="PROSITE" id="PS50145"/>
    </source>
</evidence>
<evidence type="ECO:0000256" key="6">
    <source>
        <dbReference type="SAM" id="Phobius"/>
    </source>
</evidence>
<dbReference type="Pfam" id="PF02176">
    <property type="entry name" value="zf-TRAF"/>
    <property type="match status" value="1"/>
</dbReference>
<name>A0ABM4CDX9_HYDVU</name>
<dbReference type="PANTHER" id="PTHR10131">
    <property type="entry name" value="TNF RECEPTOR ASSOCIATED FACTOR"/>
    <property type="match status" value="1"/>
</dbReference>
<keyword evidence="3 4" id="KW-0862">Zinc</keyword>
<accession>A0ABM4CDX9</accession>
<dbReference type="SUPFAM" id="SSF49599">
    <property type="entry name" value="TRAF domain-like"/>
    <property type="match status" value="1"/>
</dbReference>
<feature type="transmembrane region" description="Helical" evidence="6">
    <location>
        <begin position="169"/>
        <end position="187"/>
    </location>
</feature>
<dbReference type="GeneID" id="136083898"/>
<feature type="domain" description="TRAF-type" evidence="7">
    <location>
        <begin position="26"/>
        <end position="73"/>
    </location>
</feature>
<evidence type="ECO:0000256" key="4">
    <source>
        <dbReference type="PROSITE-ProRule" id="PRU00207"/>
    </source>
</evidence>
<feature type="transmembrane region" description="Helical" evidence="6">
    <location>
        <begin position="276"/>
        <end position="295"/>
    </location>
</feature>
<reference evidence="9" key="1">
    <citation type="submission" date="2025-08" db="UniProtKB">
        <authorList>
            <consortium name="RefSeq"/>
        </authorList>
    </citation>
    <scope>IDENTIFICATION</scope>
</reference>
<sequence length="548" mass="63699">MENQCTFCLHTCHYCLQNIFNLEIQAHLNVCECLPLDCVNQCGLRILRKEMFSHITDDCFNTLVPCQYINIGCNYKEMRKYTDAHAKTSAQNHLSLALTKLTLLEKNFDSTEKEKEEMKQQLLKLKRLKDTKTQKHVEALVEQIYSSVRNQSFVQLFISFCKKCSTKELRIGFLLLSIVILLIKVFHSFLQEYPFWITKVYLVFCFIENNAGDIHKLKNKKTVFSIIFWSIVVLSICVIDNCLRGYLIWSFGIICTICVINGLIKDIQTPQDKNKVFDTKLWLIVVITVCFIDNYLRGYPIWIIGITVLCISITDTHTPEDKETVFDILLSSIVILTICVIDNFLQGYPVWIIGIIMAVCVIDNICKEMYISKVEDMNFRIIFYSTAFLKLCFFDYCLRGYPFWMNGAFFYCIIIWGNPVTDKIITKQRSHAIIFWFILILTTCVFDRYLQGYPIWMFGIILIAAIAIESIYGDTEKEIQKVFNVTFCSLIMLTICVIDNYLQGFLIWTTGSFVTIYCINDKCNGGQNSLYFNFNINTFLVKVVKLVC</sequence>
<dbReference type="RefSeq" id="XP_065659888.1">
    <property type="nucleotide sequence ID" value="XM_065803816.1"/>
</dbReference>
<keyword evidence="2 4" id="KW-0863">Zinc-finger</keyword>
<keyword evidence="6" id="KW-1133">Transmembrane helix</keyword>
<feature type="coiled-coil region" evidence="5">
    <location>
        <begin position="101"/>
        <end position="135"/>
    </location>
</feature>
<evidence type="ECO:0000256" key="3">
    <source>
        <dbReference type="ARBA" id="ARBA00022833"/>
    </source>
</evidence>
<feature type="transmembrane region" description="Helical" evidence="6">
    <location>
        <begin position="350"/>
        <end position="366"/>
    </location>
</feature>
<feature type="transmembrane region" description="Helical" evidence="6">
    <location>
        <begin position="432"/>
        <end position="449"/>
    </location>
</feature>
<feature type="zinc finger region" description="TRAF-type" evidence="4">
    <location>
        <begin position="26"/>
        <end position="73"/>
    </location>
</feature>
<evidence type="ECO:0000256" key="2">
    <source>
        <dbReference type="ARBA" id="ARBA00022771"/>
    </source>
</evidence>
<keyword evidence="1 4" id="KW-0479">Metal-binding</keyword>
<dbReference type="PROSITE" id="PS50145">
    <property type="entry name" value="ZF_TRAF"/>
    <property type="match status" value="1"/>
</dbReference>
<evidence type="ECO:0000313" key="8">
    <source>
        <dbReference type="Proteomes" id="UP001652625"/>
    </source>
</evidence>
<evidence type="ECO:0000313" key="9">
    <source>
        <dbReference type="RefSeq" id="XP_065659888.1"/>
    </source>
</evidence>